<dbReference type="Gene3D" id="3.10.580.10">
    <property type="entry name" value="CBS-domain"/>
    <property type="match status" value="2"/>
</dbReference>
<protein>
    <recommendedName>
        <fullName evidence="4">CBS domain-containing protein</fullName>
    </recommendedName>
</protein>
<dbReference type="PROSITE" id="PS51371">
    <property type="entry name" value="CBS"/>
    <property type="match status" value="4"/>
</dbReference>
<evidence type="ECO:0000256" key="1">
    <source>
        <dbReference type="ARBA" id="ARBA00022737"/>
    </source>
</evidence>
<dbReference type="EMBL" id="CM035430">
    <property type="protein sequence ID" value="KAH7299056.1"/>
    <property type="molecule type" value="Genomic_DNA"/>
</dbReference>
<dbReference type="Proteomes" id="UP000825935">
    <property type="component" value="Chromosome 25"/>
</dbReference>
<evidence type="ECO:0000256" key="3">
    <source>
        <dbReference type="PROSITE-ProRule" id="PRU00703"/>
    </source>
</evidence>
<dbReference type="InterPro" id="IPR000644">
    <property type="entry name" value="CBS_dom"/>
</dbReference>
<dbReference type="CDD" id="cd02205">
    <property type="entry name" value="CBS_pair_SF"/>
    <property type="match status" value="2"/>
</dbReference>
<dbReference type="InterPro" id="IPR050511">
    <property type="entry name" value="AMPK_gamma/SDS23_families"/>
</dbReference>
<dbReference type="SUPFAM" id="SSF54631">
    <property type="entry name" value="CBS-domain pair"/>
    <property type="match status" value="2"/>
</dbReference>
<evidence type="ECO:0000313" key="5">
    <source>
        <dbReference type="EMBL" id="KAH7299056.1"/>
    </source>
</evidence>
<gene>
    <name evidence="5" type="ORF">KP509_25G070800</name>
</gene>
<organism evidence="5 6">
    <name type="scientific">Ceratopteris richardii</name>
    <name type="common">Triangle waterfern</name>
    <dbReference type="NCBI Taxonomy" id="49495"/>
    <lineage>
        <taxon>Eukaryota</taxon>
        <taxon>Viridiplantae</taxon>
        <taxon>Streptophyta</taxon>
        <taxon>Embryophyta</taxon>
        <taxon>Tracheophyta</taxon>
        <taxon>Polypodiopsida</taxon>
        <taxon>Polypodiidae</taxon>
        <taxon>Polypodiales</taxon>
        <taxon>Pteridineae</taxon>
        <taxon>Pteridaceae</taxon>
        <taxon>Parkerioideae</taxon>
        <taxon>Ceratopteris</taxon>
    </lineage>
</organism>
<sequence length="408" mass="45683">MDIRRKKLVKQLSVRVEELWESVSSLPLPEEEKLNACFEKIPVSLFPPTEHGEVIEVTSDTSLGEAIHTLSKYQILSAPVRDVDAPEDASWMDKYLGVIEFEGIVHWVLHQAEILGAIPRVTDSGVAAVGGATTPDATIAKAFAGGEFFEELISSDLYKNTKVKDIAGSFRWAPFVPIQNSDNLLTLLLLLSKYRVKNLPVVESGEGRIENFITQSAVIRMLSECIDFPWFESLGAKPLSEIGLPRMKHDKLVKVEEDQPILEAFQLMQKKSVDAVPVVAKGGIHLVGNISMRDIEFLLVVPEIYKTDRLLTVKDFLDITENHLKKSANDKDQSFLTHVVTCTEQEATRDVILKLNKYHIHRVYVANEEGNAVGVVTMRELISKFVKEPVDYFGEFFLGWAPSCPSPH</sequence>
<dbReference type="Pfam" id="PF00571">
    <property type="entry name" value="CBS"/>
    <property type="match status" value="3"/>
</dbReference>
<accession>A0A8T2RRG6</accession>
<dbReference type="OrthoDB" id="449052at2759"/>
<proteinExistence type="predicted"/>
<reference evidence="5" key="1">
    <citation type="submission" date="2021-08" db="EMBL/GenBank/DDBJ databases">
        <title>WGS assembly of Ceratopteris richardii.</title>
        <authorList>
            <person name="Marchant D.B."/>
            <person name="Chen G."/>
            <person name="Jenkins J."/>
            <person name="Shu S."/>
            <person name="Leebens-Mack J."/>
            <person name="Grimwood J."/>
            <person name="Schmutz J."/>
            <person name="Soltis P."/>
            <person name="Soltis D."/>
            <person name="Chen Z.-H."/>
        </authorList>
    </citation>
    <scope>NUCLEOTIDE SEQUENCE</scope>
    <source>
        <strain evidence="5">Whitten #5841</strain>
        <tissue evidence="5">Leaf</tissue>
    </source>
</reference>
<dbReference type="SMART" id="SM00116">
    <property type="entry name" value="CBS"/>
    <property type="match status" value="4"/>
</dbReference>
<comment type="caution">
    <text evidence="5">The sequence shown here is derived from an EMBL/GenBank/DDBJ whole genome shotgun (WGS) entry which is preliminary data.</text>
</comment>
<dbReference type="InterPro" id="IPR046342">
    <property type="entry name" value="CBS_dom_sf"/>
</dbReference>
<feature type="domain" description="CBS" evidence="4">
    <location>
        <begin position="335"/>
        <end position="392"/>
    </location>
</feature>
<evidence type="ECO:0000256" key="2">
    <source>
        <dbReference type="ARBA" id="ARBA00023122"/>
    </source>
</evidence>
<dbReference type="PANTHER" id="PTHR13780:SF36">
    <property type="entry name" value="CBS DOMAIN-CONTAINING PROTEIN"/>
    <property type="match status" value="1"/>
</dbReference>
<name>A0A8T2RRG6_CERRI</name>
<evidence type="ECO:0000259" key="4">
    <source>
        <dbReference type="PROSITE" id="PS51371"/>
    </source>
</evidence>
<feature type="domain" description="CBS" evidence="4">
    <location>
        <begin position="247"/>
        <end position="307"/>
    </location>
</feature>
<dbReference type="PANTHER" id="PTHR13780">
    <property type="entry name" value="AMP-ACTIVATED PROTEIN KINASE, GAMMA REGULATORY SUBUNIT"/>
    <property type="match status" value="1"/>
</dbReference>
<dbReference type="OMA" id="VRQQDYK"/>
<keyword evidence="2 3" id="KW-0129">CBS domain</keyword>
<feature type="domain" description="CBS" evidence="4">
    <location>
        <begin position="48"/>
        <end position="114"/>
    </location>
</feature>
<evidence type="ECO:0000313" key="6">
    <source>
        <dbReference type="Proteomes" id="UP000825935"/>
    </source>
</evidence>
<keyword evidence="6" id="KW-1185">Reference proteome</keyword>
<feature type="domain" description="CBS" evidence="4">
    <location>
        <begin position="169"/>
        <end position="228"/>
    </location>
</feature>
<keyword evidence="1" id="KW-0677">Repeat</keyword>
<dbReference type="AlphaFoldDB" id="A0A8T2RRG6"/>